<protein>
    <submittedName>
        <fullName evidence="1">Uncharacterized protein</fullName>
    </submittedName>
</protein>
<dbReference type="EMBL" id="VSFG01000001">
    <property type="protein sequence ID" value="TYB48554.1"/>
    <property type="molecule type" value="Genomic_DNA"/>
</dbReference>
<gene>
    <name evidence="1" type="ORF">FXF69_05030</name>
</gene>
<evidence type="ECO:0000313" key="1">
    <source>
        <dbReference type="EMBL" id="TYB48554.1"/>
    </source>
</evidence>
<evidence type="ECO:0000313" key="2">
    <source>
        <dbReference type="Proteomes" id="UP000323380"/>
    </source>
</evidence>
<reference evidence="1 2" key="1">
    <citation type="submission" date="2019-08" db="EMBL/GenBank/DDBJ databases">
        <title>Actinomadura sp. nov. CYP1-5 isolated from mountain soil.</title>
        <authorList>
            <person name="Songsumanus A."/>
            <person name="Kuncharoen N."/>
            <person name="Kudo T."/>
            <person name="Yuki M."/>
            <person name="Igarashi Y."/>
            <person name="Tanasupawat S."/>
        </authorList>
    </citation>
    <scope>NUCLEOTIDE SEQUENCE [LARGE SCALE GENOMIC DNA]</scope>
    <source>
        <strain evidence="1 2">JCM 14158</strain>
    </source>
</reference>
<proteinExistence type="predicted"/>
<name>A0A5D0NWI3_9ACTN</name>
<dbReference type="RefSeq" id="WP_148344097.1">
    <property type="nucleotide sequence ID" value="NZ_VSFG01000001.1"/>
</dbReference>
<accession>A0A5D0NWI3</accession>
<organism evidence="1 2">
    <name type="scientific">Actinomadura chibensis</name>
    <dbReference type="NCBI Taxonomy" id="392828"/>
    <lineage>
        <taxon>Bacteria</taxon>
        <taxon>Bacillati</taxon>
        <taxon>Actinomycetota</taxon>
        <taxon>Actinomycetes</taxon>
        <taxon>Streptosporangiales</taxon>
        <taxon>Thermomonosporaceae</taxon>
        <taxon>Actinomadura</taxon>
    </lineage>
</organism>
<dbReference type="Proteomes" id="UP000323380">
    <property type="component" value="Unassembled WGS sequence"/>
</dbReference>
<comment type="caution">
    <text evidence="1">The sequence shown here is derived from an EMBL/GenBank/DDBJ whole genome shotgun (WGS) entry which is preliminary data.</text>
</comment>
<sequence length="113" mass="11540">MTEHSVRCAAAARLRSYGVPGPGHWIPGRPSPGTIVMCCGVAVISAQTAPAVIRFVTGFHWLSGNHTHCGSPTSPGLPRGGAVCTIGLGGFKSMYPRCINSPGVGACWGSAHA</sequence>
<keyword evidence="2" id="KW-1185">Reference proteome</keyword>
<dbReference type="AlphaFoldDB" id="A0A5D0NWI3"/>